<dbReference type="InterPro" id="IPR003439">
    <property type="entry name" value="ABC_transporter-like_ATP-bd"/>
</dbReference>
<dbReference type="GO" id="GO:0003677">
    <property type="term" value="F:DNA binding"/>
    <property type="evidence" value="ECO:0007669"/>
    <property type="project" value="InterPro"/>
</dbReference>
<proteinExistence type="predicted"/>
<dbReference type="PROSITE" id="PS50893">
    <property type="entry name" value="ABC_TRANSPORTER_2"/>
    <property type="match status" value="2"/>
</dbReference>
<feature type="domain" description="ABC transporter" evidence="5">
    <location>
        <begin position="3"/>
        <end position="260"/>
    </location>
</feature>
<dbReference type="InterPro" id="IPR027417">
    <property type="entry name" value="P-loop_NTPase"/>
</dbReference>
<dbReference type="GO" id="GO:0016887">
    <property type="term" value="F:ATP hydrolysis activity"/>
    <property type="evidence" value="ECO:0007669"/>
    <property type="project" value="InterPro"/>
</dbReference>
<dbReference type="SUPFAM" id="SSF52540">
    <property type="entry name" value="P-loop containing nucleoside triphosphate hydrolases"/>
    <property type="match status" value="2"/>
</dbReference>
<accession>A0A926EA37</accession>
<evidence type="ECO:0000256" key="1">
    <source>
        <dbReference type="ARBA" id="ARBA00022737"/>
    </source>
</evidence>
<dbReference type="Pfam" id="PF00005">
    <property type="entry name" value="ABC_tran"/>
    <property type="match status" value="2"/>
</dbReference>
<dbReference type="FunFam" id="3.40.50.300:FF:000309">
    <property type="entry name" value="ABC transporter ATP-binding protein"/>
    <property type="match status" value="1"/>
</dbReference>
<organism evidence="6 7">
    <name type="scientific">Zongyangia hominis</name>
    <dbReference type="NCBI Taxonomy" id="2763677"/>
    <lineage>
        <taxon>Bacteria</taxon>
        <taxon>Bacillati</taxon>
        <taxon>Bacillota</taxon>
        <taxon>Clostridia</taxon>
        <taxon>Eubacteriales</taxon>
        <taxon>Oscillospiraceae</taxon>
        <taxon>Zongyangia</taxon>
    </lineage>
</organism>
<dbReference type="RefSeq" id="WP_262397099.1">
    <property type="nucleotide sequence ID" value="NZ_JACRTC010000002.1"/>
</dbReference>
<evidence type="ECO:0000313" key="6">
    <source>
        <dbReference type="EMBL" id="MBC8569998.1"/>
    </source>
</evidence>
<dbReference type="FunFam" id="3.40.50.300:FF:000011">
    <property type="entry name" value="Putative ABC transporter ATP-binding component"/>
    <property type="match status" value="1"/>
</dbReference>
<dbReference type="EMBL" id="JACRTC010000002">
    <property type="protein sequence ID" value="MBC8569998.1"/>
    <property type="molecule type" value="Genomic_DNA"/>
</dbReference>
<comment type="caution">
    <text evidence="6">The sequence shown here is derived from an EMBL/GenBank/DDBJ whole genome shotgun (WGS) entry which is preliminary data.</text>
</comment>
<dbReference type="AlphaFoldDB" id="A0A926EA37"/>
<keyword evidence="3 6" id="KW-0067">ATP-binding</keyword>
<name>A0A926EA37_9FIRM</name>
<dbReference type="PANTHER" id="PTHR42855">
    <property type="entry name" value="ABC TRANSPORTER ATP-BINDING SUBUNIT"/>
    <property type="match status" value="1"/>
</dbReference>
<reference evidence="6" key="1">
    <citation type="submission" date="2020-08" db="EMBL/GenBank/DDBJ databases">
        <title>Genome public.</title>
        <authorList>
            <person name="Liu C."/>
            <person name="Sun Q."/>
        </authorList>
    </citation>
    <scope>NUCLEOTIDE SEQUENCE</scope>
    <source>
        <strain evidence="6">NSJ-54</strain>
    </source>
</reference>
<keyword evidence="4" id="KW-0175">Coiled coil</keyword>
<gene>
    <name evidence="6" type="ORF">H8709_04065</name>
</gene>
<dbReference type="Gene3D" id="3.40.50.300">
    <property type="entry name" value="P-loop containing nucleotide triphosphate hydrolases"/>
    <property type="match status" value="2"/>
</dbReference>
<feature type="coiled-coil region" evidence="4">
    <location>
        <begin position="568"/>
        <end position="602"/>
    </location>
</feature>
<dbReference type="PANTHER" id="PTHR42855:SF2">
    <property type="entry name" value="DRUG RESISTANCE ABC TRANSPORTER,ATP-BINDING PROTEIN"/>
    <property type="match status" value="1"/>
</dbReference>
<evidence type="ECO:0000313" key="7">
    <source>
        <dbReference type="Proteomes" id="UP000660861"/>
    </source>
</evidence>
<keyword evidence="2" id="KW-0547">Nucleotide-binding</keyword>
<feature type="domain" description="ABC transporter" evidence="5">
    <location>
        <begin position="328"/>
        <end position="545"/>
    </location>
</feature>
<dbReference type="GO" id="GO:0005524">
    <property type="term" value="F:ATP binding"/>
    <property type="evidence" value="ECO:0007669"/>
    <property type="project" value="UniProtKB-KW"/>
</dbReference>
<keyword evidence="7" id="KW-1185">Reference proteome</keyword>
<dbReference type="InterPro" id="IPR017871">
    <property type="entry name" value="ABC_transporter-like_CS"/>
</dbReference>
<dbReference type="InterPro" id="IPR032781">
    <property type="entry name" value="ABC_tran_Xtn"/>
</dbReference>
<evidence type="ECO:0000259" key="5">
    <source>
        <dbReference type="PROSITE" id="PS50893"/>
    </source>
</evidence>
<sequence>MIVSLQSVTKFFGADLIIENCTQNIEPDQRIGVIGPNGAGKSTLLRLITGELSPDEGEISIQRDIRIGYLKQNSGLSRGNTVYEEMRSAFADLIEVGERLQTLEQEMGKIPHDSPRYEEIVQVYAREQARFEARDGYQMDVAIKTVLGGMGFGAQVYESVIDHLSGGEKTRLAIAKLLLEKPDLLILDEPTNHLDFKTLAWLEEYLSSYKGAVLIVSHDRYFLDKLVDTIWEVSDREVLDYKGNYTSYLRQRDERVKRMQKEYEIQSQVMVSMQDYVARNMARASTSNMAKSRQKALDRMEPLKKPKTYVKPPKITFSFAKNTANDVLIVKDLAVTVGRGSGRRTLVEGVALDVKKGEKIAVIGPNGCGKTTLLKILLGTRPCEQGRIEWGKNVHLGYYDQENADMKPENTALEEVWRRYPRLAEQEVRNALGCVLLTGENVYKRVGELSGGERAKVAFAILRLRGSNVLLLDEPTNHLDLPTKEAIEDALREFEGVVLLISHDRYLLNRVPDKILDLSGGRATLYPGNFDFYQERRQEIPPERPAAKENDSQNKQSFYKTKEQRRAAAMRKARLGELERAIEQAEENCAALEAAIADPENAIDYEKITQLCGDLEAEKQLLSDMGDEWLRLLEESEESGH</sequence>
<protein>
    <submittedName>
        <fullName evidence="6">ABC-F family ATP-binding cassette domain-containing protein</fullName>
    </submittedName>
</protein>
<evidence type="ECO:0000256" key="4">
    <source>
        <dbReference type="SAM" id="Coils"/>
    </source>
</evidence>
<dbReference type="Pfam" id="PF12848">
    <property type="entry name" value="ABC_tran_Xtn"/>
    <property type="match status" value="1"/>
</dbReference>
<evidence type="ECO:0000256" key="3">
    <source>
        <dbReference type="ARBA" id="ARBA00022840"/>
    </source>
</evidence>
<dbReference type="InterPro" id="IPR003593">
    <property type="entry name" value="AAA+_ATPase"/>
</dbReference>
<dbReference type="SMART" id="SM00382">
    <property type="entry name" value="AAA"/>
    <property type="match status" value="2"/>
</dbReference>
<dbReference type="InterPro" id="IPR051309">
    <property type="entry name" value="ABCF_ATPase"/>
</dbReference>
<evidence type="ECO:0000256" key="2">
    <source>
        <dbReference type="ARBA" id="ARBA00022741"/>
    </source>
</evidence>
<dbReference type="CDD" id="cd03221">
    <property type="entry name" value="ABCF_EF-3"/>
    <property type="match status" value="2"/>
</dbReference>
<dbReference type="PROSITE" id="PS00211">
    <property type="entry name" value="ABC_TRANSPORTER_1"/>
    <property type="match status" value="1"/>
</dbReference>
<keyword evidence="1" id="KW-0677">Repeat</keyword>
<dbReference type="Proteomes" id="UP000660861">
    <property type="component" value="Unassembled WGS sequence"/>
</dbReference>